<evidence type="ECO:0000313" key="2">
    <source>
        <dbReference type="EMBL" id="OEU12272.1"/>
    </source>
</evidence>
<dbReference type="Proteomes" id="UP000095751">
    <property type="component" value="Unassembled WGS sequence"/>
</dbReference>
<evidence type="ECO:0000256" key="1">
    <source>
        <dbReference type="SAM" id="MobiDB-lite"/>
    </source>
</evidence>
<gene>
    <name evidence="2" type="ORF">FRACYDRAFT_244535</name>
</gene>
<keyword evidence="3" id="KW-1185">Reference proteome</keyword>
<reference evidence="2 3" key="1">
    <citation type="submission" date="2016-09" db="EMBL/GenBank/DDBJ databases">
        <title>Extensive genetic diversity and differential bi-allelic expression allows diatom success in the polar Southern Ocean.</title>
        <authorList>
            <consortium name="DOE Joint Genome Institute"/>
            <person name="Mock T."/>
            <person name="Otillar R.P."/>
            <person name="Strauss J."/>
            <person name="Dupont C."/>
            <person name="Frickenhaus S."/>
            <person name="Maumus F."/>
            <person name="Mcmullan M."/>
            <person name="Sanges R."/>
            <person name="Schmutz J."/>
            <person name="Toseland A."/>
            <person name="Valas R."/>
            <person name="Veluchamy A."/>
            <person name="Ward B.J."/>
            <person name="Allen A."/>
            <person name="Barry K."/>
            <person name="Falciatore A."/>
            <person name="Ferrante M."/>
            <person name="Fortunato A.E."/>
            <person name="Gloeckner G."/>
            <person name="Gruber A."/>
            <person name="Hipkin R."/>
            <person name="Janech M."/>
            <person name="Kroth P."/>
            <person name="Leese F."/>
            <person name="Lindquist E."/>
            <person name="Lyon B.R."/>
            <person name="Martin J."/>
            <person name="Mayer C."/>
            <person name="Parker M."/>
            <person name="Quesneville H."/>
            <person name="Raymond J."/>
            <person name="Uhlig C."/>
            <person name="Valentin K.U."/>
            <person name="Worden A.Z."/>
            <person name="Armbrust E.V."/>
            <person name="Bowler C."/>
            <person name="Green B."/>
            <person name="Moulton V."/>
            <person name="Van Oosterhout C."/>
            <person name="Grigoriev I."/>
        </authorList>
    </citation>
    <scope>NUCLEOTIDE SEQUENCE [LARGE SCALE GENOMIC DNA]</scope>
    <source>
        <strain evidence="2 3">CCMP1102</strain>
    </source>
</reference>
<dbReference type="InParanoid" id="A0A1E7F267"/>
<dbReference type="AlphaFoldDB" id="A0A1E7F267"/>
<protein>
    <submittedName>
        <fullName evidence="2">Uncharacterized protein</fullName>
    </submittedName>
</protein>
<evidence type="ECO:0000313" key="3">
    <source>
        <dbReference type="Proteomes" id="UP000095751"/>
    </source>
</evidence>
<sequence>MVVKKQKNPPSSKNRAKTKDPPSSKKKKKKAIYPWAVQPELQQLILDVQPKLQQLIQDIRHVTVAVDWDARLPHSVLGTDSSPVPLQVPYSQDLVAFQSPARLEIQTSKLTAVATAVAPVASTTMPFSAAPMMVSSVSIISTGVDSIDTGTTTTWKSIFTLAQFPPGSRM</sequence>
<accession>A0A1E7F267</accession>
<dbReference type="KEGG" id="fcy:FRACYDRAFT_244535"/>
<proteinExistence type="predicted"/>
<feature type="region of interest" description="Disordered" evidence="1">
    <location>
        <begin position="1"/>
        <end position="31"/>
    </location>
</feature>
<dbReference type="EMBL" id="KV784365">
    <property type="protein sequence ID" value="OEU12272.1"/>
    <property type="molecule type" value="Genomic_DNA"/>
</dbReference>
<organism evidence="2 3">
    <name type="scientific">Fragilariopsis cylindrus CCMP1102</name>
    <dbReference type="NCBI Taxonomy" id="635003"/>
    <lineage>
        <taxon>Eukaryota</taxon>
        <taxon>Sar</taxon>
        <taxon>Stramenopiles</taxon>
        <taxon>Ochrophyta</taxon>
        <taxon>Bacillariophyta</taxon>
        <taxon>Bacillariophyceae</taxon>
        <taxon>Bacillariophycidae</taxon>
        <taxon>Bacillariales</taxon>
        <taxon>Bacillariaceae</taxon>
        <taxon>Fragilariopsis</taxon>
    </lineage>
</organism>
<name>A0A1E7F267_9STRA</name>